<reference evidence="1 2" key="1">
    <citation type="submission" date="2013-02" db="EMBL/GenBank/DDBJ databases">
        <title>The Genome Sequence of Plasmodium vinckei petteri CR.</title>
        <authorList>
            <consortium name="The Broad Institute Genome Sequencing Platform"/>
            <consortium name="The Broad Institute Genome Sequencing Center for Infectious Disease"/>
            <person name="Neafsey D."/>
            <person name="Cheeseman I."/>
            <person name="Volkman S."/>
            <person name="Adams J."/>
            <person name="Walker B."/>
            <person name="Young S.K."/>
            <person name="Zeng Q."/>
            <person name="Gargeya S."/>
            <person name="Fitzgerald M."/>
            <person name="Haas B."/>
            <person name="Abouelleil A."/>
            <person name="Alvarado L."/>
            <person name="Arachchi H.M."/>
            <person name="Berlin A.M."/>
            <person name="Chapman S.B."/>
            <person name="Dewar J."/>
            <person name="Goldberg J."/>
            <person name="Griggs A."/>
            <person name="Gujja S."/>
            <person name="Hansen M."/>
            <person name="Howarth C."/>
            <person name="Imamovic A."/>
            <person name="Larimer J."/>
            <person name="McCowan C."/>
            <person name="Murphy C."/>
            <person name="Neiman D."/>
            <person name="Pearson M."/>
            <person name="Priest M."/>
            <person name="Roberts A."/>
            <person name="Saif S."/>
            <person name="Shea T."/>
            <person name="Sisk P."/>
            <person name="Sykes S."/>
            <person name="Wortman J."/>
            <person name="Nusbaum C."/>
            <person name="Birren B."/>
        </authorList>
    </citation>
    <scope>NUCLEOTIDE SEQUENCE [LARGE SCALE GENOMIC DNA]</scope>
    <source>
        <strain evidence="1 2">CR</strain>
    </source>
</reference>
<accession>W7AFX2</accession>
<name>W7AFX2_PLAVN</name>
<evidence type="ECO:0000313" key="1">
    <source>
        <dbReference type="EMBL" id="EUD70163.1"/>
    </source>
</evidence>
<dbReference type="AlphaFoldDB" id="W7AFX2"/>
<proteinExistence type="predicted"/>
<sequence>MTKVCKLIKAIDKLLGLKRDDSTLYIEDNLALNNYCPLMSNRNQQKCNNYEETVSSAFITLLTLFNGTDYRKV</sequence>
<evidence type="ECO:0008006" key="3">
    <source>
        <dbReference type="Google" id="ProtNLM"/>
    </source>
</evidence>
<organism evidence="1 2">
    <name type="scientific">Plasmodium vinckei petteri</name>
    <dbReference type="NCBI Taxonomy" id="138298"/>
    <lineage>
        <taxon>Eukaryota</taxon>
        <taxon>Sar</taxon>
        <taxon>Alveolata</taxon>
        <taxon>Apicomplexa</taxon>
        <taxon>Aconoidasida</taxon>
        <taxon>Haemosporida</taxon>
        <taxon>Plasmodiidae</taxon>
        <taxon>Plasmodium</taxon>
        <taxon>Plasmodium (Vinckeia)</taxon>
    </lineage>
</organism>
<evidence type="ECO:0000313" key="2">
    <source>
        <dbReference type="Proteomes" id="UP000030659"/>
    </source>
</evidence>
<gene>
    <name evidence="1" type="ORF">YYG_04479</name>
</gene>
<dbReference type="EMBL" id="KI965406">
    <property type="protein sequence ID" value="EUD70163.1"/>
    <property type="molecule type" value="Genomic_DNA"/>
</dbReference>
<dbReference type="Proteomes" id="UP000030659">
    <property type="component" value="Unassembled WGS sequence"/>
</dbReference>
<protein>
    <recommendedName>
        <fullName evidence="3">PIR protein CIR protein</fullName>
    </recommendedName>
</protein>